<feature type="compositionally biased region" description="Gly residues" evidence="1">
    <location>
        <begin position="139"/>
        <end position="149"/>
    </location>
</feature>
<comment type="caution">
    <text evidence="2">The sequence shown here is derived from an EMBL/GenBank/DDBJ whole genome shotgun (WGS) entry which is preliminary data.</text>
</comment>
<reference evidence="2" key="1">
    <citation type="submission" date="2020-03" db="EMBL/GenBank/DDBJ databases">
        <authorList>
            <person name="Weist P."/>
        </authorList>
    </citation>
    <scope>NUCLEOTIDE SEQUENCE</scope>
</reference>
<sequence>MGASCGGVPPAPAPCQCVGGGGSQSTIPMETPVCGKQSKHDRDEFTDSRNKSDTDVHESPSVDGESAPLVPPLHPSQLIPHPHFPGSPPLSAANSCTLPKTPTPAQEATQEPAGLPSKAASLVAPRNANRFGNRQNTVGMGGGGRGGINTSGSSSNQSETKSAPYWQDFVDPRFFTLRCSTLHFFFFPFDKRTQSIHGVNTATFPLKPLELSTNTGEWSGQSYDFMTRLKVSPRCLSGRAAGGQPFFILDTADNFFLVQSLIDRVCV</sequence>
<proteinExistence type="predicted"/>
<protein>
    <submittedName>
        <fullName evidence="2">Uncharacterized protein</fullName>
    </submittedName>
</protein>
<evidence type="ECO:0000256" key="1">
    <source>
        <dbReference type="SAM" id="MobiDB-lite"/>
    </source>
</evidence>
<evidence type="ECO:0000313" key="3">
    <source>
        <dbReference type="Proteomes" id="UP001153269"/>
    </source>
</evidence>
<feature type="compositionally biased region" description="Polar residues" evidence="1">
    <location>
        <begin position="92"/>
        <end position="109"/>
    </location>
</feature>
<gene>
    <name evidence="2" type="ORF">PLEPLA_LOCUS21826</name>
</gene>
<keyword evidence="3" id="KW-1185">Reference proteome</keyword>
<accession>A0A9N7UN85</accession>
<feature type="region of interest" description="Disordered" evidence="1">
    <location>
        <begin position="1"/>
        <end position="116"/>
    </location>
</feature>
<dbReference type="EMBL" id="CADEAL010001591">
    <property type="protein sequence ID" value="CAB1433735.1"/>
    <property type="molecule type" value="Genomic_DNA"/>
</dbReference>
<evidence type="ECO:0000313" key="2">
    <source>
        <dbReference type="EMBL" id="CAB1433735.1"/>
    </source>
</evidence>
<feature type="region of interest" description="Disordered" evidence="1">
    <location>
        <begin position="130"/>
        <end position="160"/>
    </location>
</feature>
<organism evidence="2 3">
    <name type="scientific">Pleuronectes platessa</name>
    <name type="common">European plaice</name>
    <dbReference type="NCBI Taxonomy" id="8262"/>
    <lineage>
        <taxon>Eukaryota</taxon>
        <taxon>Metazoa</taxon>
        <taxon>Chordata</taxon>
        <taxon>Craniata</taxon>
        <taxon>Vertebrata</taxon>
        <taxon>Euteleostomi</taxon>
        <taxon>Actinopterygii</taxon>
        <taxon>Neopterygii</taxon>
        <taxon>Teleostei</taxon>
        <taxon>Neoteleostei</taxon>
        <taxon>Acanthomorphata</taxon>
        <taxon>Carangaria</taxon>
        <taxon>Pleuronectiformes</taxon>
        <taxon>Pleuronectoidei</taxon>
        <taxon>Pleuronectidae</taxon>
        <taxon>Pleuronectes</taxon>
    </lineage>
</organism>
<feature type="compositionally biased region" description="Basic and acidic residues" evidence="1">
    <location>
        <begin position="38"/>
        <end position="60"/>
    </location>
</feature>
<name>A0A9N7UN85_PLEPL</name>
<dbReference type="Proteomes" id="UP001153269">
    <property type="component" value="Unassembled WGS sequence"/>
</dbReference>
<dbReference type="AlphaFoldDB" id="A0A9N7UN85"/>